<dbReference type="SUPFAM" id="SSF54001">
    <property type="entry name" value="Cysteine proteinases"/>
    <property type="match status" value="1"/>
</dbReference>
<evidence type="ECO:0000313" key="6">
    <source>
        <dbReference type="EMBL" id="TYK18940.1"/>
    </source>
</evidence>
<dbReference type="Pfam" id="PF13952">
    <property type="entry name" value="DUF4216"/>
    <property type="match status" value="1"/>
</dbReference>
<comment type="caution">
    <text evidence="6">The sequence shown here is derived from an EMBL/GenBank/DDBJ whole genome shotgun (WGS) entry which is preliminary data.</text>
</comment>
<reference evidence="6 7" key="1">
    <citation type="submission" date="2019-08" db="EMBL/GenBank/DDBJ databases">
        <title>Draft genome sequences of two oriental melons (Cucumis melo L. var makuwa).</title>
        <authorList>
            <person name="Kwon S.-Y."/>
        </authorList>
    </citation>
    <scope>NUCLEOTIDE SEQUENCE [LARGE SCALE GENOMIC DNA]</scope>
    <source>
        <strain evidence="7">cv. Chang Bougi</strain>
        <tissue evidence="6">Leaf</tissue>
    </source>
</reference>
<proteinExistence type="inferred from homology"/>
<dbReference type="InterPro" id="IPR025312">
    <property type="entry name" value="DUF4216"/>
</dbReference>
<dbReference type="InterPro" id="IPR004252">
    <property type="entry name" value="Probable_transposase_24"/>
</dbReference>
<dbReference type="InterPro" id="IPR003653">
    <property type="entry name" value="Peptidase_C48_C"/>
</dbReference>
<dbReference type="InterPro" id="IPR038765">
    <property type="entry name" value="Papain-like_cys_pep_sf"/>
</dbReference>
<dbReference type="Pfam" id="PF02992">
    <property type="entry name" value="Transposase_21"/>
    <property type="match status" value="1"/>
</dbReference>
<dbReference type="Pfam" id="PF02902">
    <property type="entry name" value="Peptidase_C48"/>
    <property type="match status" value="1"/>
</dbReference>
<evidence type="ECO:0000256" key="2">
    <source>
        <dbReference type="ARBA" id="ARBA00022670"/>
    </source>
</evidence>
<dbReference type="InterPro" id="IPR025452">
    <property type="entry name" value="DUF4218"/>
</dbReference>
<dbReference type="Pfam" id="PF13960">
    <property type="entry name" value="DUF4218"/>
    <property type="match status" value="1"/>
</dbReference>
<keyword evidence="3" id="KW-0378">Hydrolase</keyword>
<evidence type="ECO:0000256" key="3">
    <source>
        <dbReference type="ARBA" id="ARBA00022801"/>
    </source>
</evidence>
<evidence type="ECO:0000313" key="7">
    <source>
        <dbReference type="Proteomes" id="UP000321947"/>
    </source>
</evidence>
<evidence type="ECO:0000256" key="4">
    <source>
        <dbReference type="SAM" id="MobiDB-lite"/>
    </source>
</evidence>
<name>A0A5D3D5Z2_CUCMM</name>
<protein>
    <submittedName>
        <fullName evidence="6">Transposase</fullName>
    </submittedName>
</protein>
<keyword evidence="2" id="KW-0645">Protease</keyword>
<feature type="region of interest" description="Disordered" evidence="4">
    <location>
        <begin position="1"/>
        <end position="62"/>
    </location>
</feature>
<dbReference type="PANTHER" id="PTHR48258">
    <property type="entry name" value="DUF4218 DOMAIN-CONTAINING PROTEIN-RELATED"/>
    <property type="match status" value="1"/>
</dbReference>
<evidence type="ECO:0000256" key="1">
    <source>
        <dbReference type="ARBA" id="ARBA00005234"/>
    </source>
</evidence>
<dbReference type="PROSITE" id="PS50600">
    <property type="entry name" value="ULP_PROTEASE"/>
    <property type="match status" value="1"/>
</dbReference>
<feature type="domain" description="Ubiquitin-like protease family profile" evidence="5">
    <location>
        <begin position="1328"/>
        <end position="1521"/>
    </location>
</feature>
<gene>
    <name evidence="6" type="ORF">E5676_scaffold418G00230</name>
</gene>
<dbReference type="Pfam" id="PF03004">
    <property type="entry name" value="Transposase_24"/>
    <property type="match status" value="1"/>
</dbReference>
<dbReference type="GO" id="GO:0008234">
    <property type="term" value="F:cysteine-type peptidase activity"/>
    <property type="evidence" value="ECO:0007669"/>
    <property type="project" value="InterPro"/>
</dbReference>
<comment type="similarity">
    <text evidence="1">Belongs to the peptidase C48 family.</text>
</comment>
<dbReference type="InterPro" id="IPR004242">
    <property type="entry name" value="Transposase_21"/>
</dbReference>
<dbReference type="GO" id="GO:0006508">
    <property type="term" value="P:proteolysis"/>
    <property type="evidence" value="ECO:0007669"/>
    <property type="project" value="UniProtKB-KW"/>
</dbReference>
<dbReference type="Proteomes" id="UP000321947">
    <property type="component" value="Unassembled WGS sequence"/>
</dbReference>
<accession>A0A5D3D5Z2</accession>
<dbReference type="Gene3D" id="3.40.395.10">
    <property type="entry name" value="Adenoviral Proteinase, Chain A"/>
    <property type="match status" value="1"/>
</dbReference>
<evidence type="ECO:0000259" key="5">
    <source>
        <dbReference type="PROSITE" id="PS50600"/>
    </source>
</evidence>
<organism evidence="6 7">
    <name type="scientific">Cucumis melo var. makuwa</name>
    <name type="common">Oriental melon</name>
    <dbReference type="NCBI Taxonomy" id="1194695"/>
    <lineage>
        <taxon>Eukaryota</taxon>
        <taxon>Viridiplantae</taxon>
        <taxon>Streptophyta</taxon>
        <taxon>Embryophyta</taxon>
        <taxon>Tracheophyta</taxon>
        <taxon>Spermatophyta</taxon>
        <taxon>Magnoliopsida</taxon>
        <taxon>eudicotyledons</taxon>
        <taxon>Gunneridae</taxon>
        <taxon>Pentapetalae</taxon>
        <taxon>rosids</taxon>
        <taxon>fabids</taxon>
        <taxon>Cucurbitales</taxon>
        <taxon>Cucurbitaceae</taxon>
        <taxon>Benincaseae</taxon>
        <taxon>Cucumis</taxon>
    </lineage>
</organism>
<sequence>MPPAAQKYLCEAPVVEDHKARTPSRLNAHRPNTPPHETSPPELARHPNSPAARRPTSTTREDPCRRPVFTLVILQQLFGHQSARFRAFSIRVELPNSSFHGESSKCMYEENDVGNIKEMVEIAHEQYSKDPSGFEKLLNDAEKPLYEGCKKFTKLSTLVKLYNLKVRHGWSNISFSELLKALKDILPSPNDLPTSMYEAKKMLGALGMEYEKIHACPNDCCLYRKEYANAIVCPECGESRWKYGKDANKKKKIPAKIMWYFPPIPRFQRMFRSVECAKNLTWHATEREIDDKLRHPADSPAWKLVDTMWPNFSSEPRNLRLALSADGINPYSDMSSKYSCWPVVMVIYNLPPWLCMKRKFMMLSILISGPKQPGDDIGIYLEPLIDDLKLLWESGVQCYDAYNEELFNLRTVLLWTINDFLAYGNLSGCTLLDIPGKTKDGLNARRDLADLKIRPELTPINGEKKIFIPPACYTLTKKEKRFLLKSLSEMKVPRGYSSNVTNLVSIEDSKLNGLKSHDCHVLLQQLLPVAIRSVLPKHVRYAITRLCLFFNSICNKVIDVTQVEKLQEDIVITLCLLEKYFPPSFFTIMVHLTVHLVREVKLCGPIYLRWMYPFERFMKVIKNAVRNRNRPEGCIAEGYILEEAVEFCSEFLCGVDPIGLGCQKLRDNSDYSELGRPLSSGVTSIPERELLYQAHRYVLENTVDVQPYIEKHLIALQQQHRSRSKNQKWIQDEHNRTFLSWLREKVETELATGDVEVSDNLRWIAHGPHPVVTTYNSYAINGCHYHTKSHDKNKTVQNSGVSLVAKTMQVAIFKCDWVENSGGIKTDELGFVLVDLSRVGHKNDSFIFATQAKQVFFVEDPSDSRWSIVLTPPQRDFADQYNDDELGDTVLNCQGMPKATIDIESRLDLDENTPTYIHSYTMELPTDEDLTLGLDEVEIGLDNAHTDHLEQVDASKNEKKKTRGLTLMHDVTRIKSTREKTVVEYNENGIPIGENGHKLQSFIGSSMVANHAYIDTLVVGAFVVDGRSKKAIMKTAGVSFRQFKSWLTTQYIIPFMDEPQLLIDPPSLYAHIIDKPVWQEFVRSRMSSEFQKLRREQQDRRKRSKYTHNMSRRGYANLAEDMKKGSFEEQDFGRANMWKKARTKKDGGYINEDVQQVANEIDEILDKAPNEESPNDALTQALGTPEYGGRVRGVGGFITPTVYFHQAKPRKSNKVDTTQQIIDENEALRKRIRELEQKVQSIPTSEHGSCSKSKVQEKEKVLENVVKEKKGIATSVPPVSLTSKKKVVEEEEVKEEEVIATTPMTKNEVKSSRPMTKEVEVTSEPSNLPIQLKYILRYAERVMVDGSSFSFQLPLELFGISRKSYVLREDVIDFCNMQKVKTLSMVAYITYLYSLIIDLKKVSKYVFVDPSLISAGHSTREIRARNLCSRLMTSKQDQLVVAPYNPGDHWSLVIINPYDDVVYHLDSLRTSSRDDIKYVTNMALTIFQSQKNLKKTRKTTFWKAVGTVECGYYVMRYMREILSKDTSIITDAIDTRNSYSQLELDEVRVEWAEFLSRYI</sequence>
<dbReference type="EMBL" id="SSTD01007385">
    <property type="protein sequence ID" value="TYK18940.1"/>
    <property type="molecule type" value="Genomic_DNA"/>
</dbReference>